<dbReference type="Pfam" id="PF09582">
    <property type="entry name" value="AnfO_nitrog"/>
    <property type="match status" value="1"/>
</dbReference>
<proteinExistence type="predicted"/>
<keyword evidence="2" id="KW-1185">Reference proteome</keyword>
<sequence length="207" mass="23759">MKIAALVNASGKTISLNDNGQLVLYEKSKDKSWIQLKNLSYYFPTADNIAAIQKSLKNYINALDDCHIILVKDCKAIYRLVFSEANYHIWTADDLAENLLEQILTLENNNDKEKNITKEKTAADYYPVEKQKDHYYIDITEVMSNSSIHSSDVLIPFLEKKNFKVLEIDCTHTPHWLNNIHKTLNLALEEQYTSSGLMKVFVTPLIS</sequence>
<comment type="caution">
    <text evidence="1">The sequence shown here is derived from an EMBL/GenBank/DDBJ whole genome shotgun (WGS) entry which is preliminary data.</text>
</comment>
<evidence type="ECO:0000313" key="2">
    <source>
        <dbReference type="Proteomes" id="UP000559117"/>
    </source>
</evidence>
<dbReference type="InterPro" id="IPR014287">
    <property type="entry name" value="Nase_Fe-Fe_AnfO"/>
</dbReference>
<reference evidence="1 2" key="1">
    <citation type="submission" date="2020-08" db="EMBL/GenBank/DDBJ databases">
        <title>Genomic Encyclopedia of Type Strains, Phase IV (KMG-IV): sequencing the most valuable type-strain genomes for metagenomic binning, comparative biology and taxonomic classification.</title>
        <authorList>
            <person name="Goeker M."/>
        </authorList>
    </citation>
    <scope>NUCLEOTIDE SEQUENCE [LARGE SCALE GENOMIC DNA]</scope>
    <source>
        <strain evidence="1 2">DSM 24661</strain>
    </source>
</reference>
<evidence type="ECO:0000313" key="1">
    <source>
        <dbReference type="EMBL" id="MBB5337276.1"/>
    </source>
</evidence>
<name>A0A840UJF7_9FIRM</name>
<dbReference type="RefSeq" id="WP_183862982.1">
    <property type="nucleotide sequence ID" value="NZ_JACHFH010000040.1"/>
</dbReference>
<gene>
    <name evidence="1" type="ORF">HNR32_002436</name>
</gene>
<dbReference type="AlphaFoldDB" id="A0A840UJF7"/>
<accession>A0A840UJF7</accession>
<organism evidence="1 2">
    <name type="scientific">Pectinatus brassicae</name>
    <dbReference type="NCBI Taxonomy" id="862415"/>
    <lineage>
        <taxon>Bacteria</taxon>
        <taxon>Bacillati</taxon>
        <taxon>Bacillota</taxon>
        <taxon>Negativicutes</taxon>
        <taxon>Selenomonadales</taxon>
        <taxon>Selenomonadaceae</taxon>
        <taxon>Pectinatus</taxon>
    </lineage>
</organism>
<dbReference type="EMBL" id="JACHFH010000040">
    <property type="protein sequence ID" value="MBB5337276.1"/>
    <property type="molecule type" value="Genomic_DNA"/>
</dbReference>
<dbReference type="Proteomes" id="UP000559117">
    <property type="component" value="Unassembled WGS sequence"/>
</dbReference>
<protein>
    <submittedName>
        <fullName evidence="1">Fe-only nitrogenase accessory protein AnfO</fullName>
    </submittedName>
</protein>